<protein>
    <submittedName>
        <fullName evidence="3">RNA-guided endonuclease InsQ/TnpB family protein</fullName>
    </submittedName>
</protein>
<dbReference type="GO" id="GO:0004519">
    <property type="term" value="F:endonuclease activity"/>
    <property type="evidence" value="ECO:0007669"/>
    <property type="project" value="UniProtKB-KW"/>
</dbReference>
<feature type="region of interest" description="Disordered" evidence="1">
    <location>
        <begin position="296"/>
        <end position="338"/>
    </location>
</feature>
<feature type="domain" description="Probable transposase IS891/IS1136/IS1341" evidence="2">
    <location>
        <begin position="123"/>
        <end position="237"/>
    </location>
</feature>
<dbReference type="Proteomes" id="UP001612741">
    <property type="component" value="Unassembled WGS sequence"/>
</dbReference>
<accession>A0ABW7YTH2</accession>
<dbReference type="InterPro" id="IPR001959">
    <property type="entry name" value="Transposase"/>
</dbReference>
<comment type="caution">
    <text evidence="3">The sequence shown here is derived from an EMBL/GenBank/DDBJ whole genome shotgun (WGS) entry which is preliminary data.</text>
</comment>
<keyword evidence="3" id="KW-0378">Hydrolase</keyword>
<name>A0ABW7YTH2_9ACTN</name>
<dbReference type="RefSeq" id="WP_397082233.1">
    <property type="nucleotide sequence ID" value="NZ_JBITGY010000004.1"/>
</dbReference>
<dbReference type="NCBIfam" id="NF040570">
    <property type="entry name" value="guided_TnpB"/>
    <property type="match status" value="1"/>
</dbReference>
<dbReference type="Pfam" id="PF01385">
    <property type="entry name" value="OrfB_IS605"/>
    <property type="match status" value="1"/>
</dbReference>
<dbReference type="EMBL" id="JBITGY010000004">
    <property type="protein sequence ID" value="MFI6499001.1"/>
    <property type="molecule type" value="Genomic_DNA"/>
</dbReference>
<organism evidence="3 4">
    <name type="scientific">Nonomuraea typhae</name>
    <dbReference type="NCBI Taxonomy" id="2603600"/>
    <lineage>
        <taxon>Bacteria</taxon>
        <taxon>Bacillati</taxon>
        <taxon>Actinomycetota</taxon>
        <taxon>Actinomycetes</taxon>
        <taxon>Streptosporangiales</taxon>
        <taxon>Streptosporangiaceae</taxon>
        <taxon>Nonomuraea</taxon>
    </lineage>
</organism>
<proteinExistence type="predicted"/>
<keyword evidence="3" id="KW-0255">Endonuclease</keyword>
<keyword evidence="3" id="KW-0540">Nuclease</keyword>
<reference evidence="3 4" key="1">
    <citation type="submission" date="2024-10" db="EMBL/GenBank/DDBJ databases">
        <title>The Natural Products Discovery Center: Release of the First 8490 Sequenced Strains for Exploring Actinobacteria Biosynthetic Diversity.</title>
        <authorList>
            <person name="Kalkreuter E."/>
            <person name="Kautsar S.A."/>
            <person name="Yang D."/>
            <person name="Bader C.D."/>
            <person name="Teijaro C.N."/>
            <person name="Fluegel L."/>
            <person name="Davis C.M."/>
            <person name="Simpson J.R."/>
            <person name="Lauterbach L."/>
            <person name="Steele A.D."/>
            <person name="Gui C."/>
            <person name="Meng S."/>
            <person name="Li G."/>
            <person name="Viehrig K."/>
            <person name="Ye F."/>
            <person name="Su P."/>
            <person name="Kiefer A.F."/>
            <person name="Nichols A."/>
            <person name="Cepeda A.J."/>
            <person name="Yan W."/>
            <person name="Fan B."/>
            <person name="Jiang Y."/>
            <person name="Adhikari A."/>
            <person name="Zheng C.-J."/>
            <person name="Schuster L."/>
            <person name="Cowan T.M."/>
            <person name="Smanski M.J."/>
            <person name="Chevrette M.G."/>
            <person name="De Carvalho L.P.S."/>
            <person name="Shen B."/>
        </authorList>
    </citation>
    <scope>NUCLEOTIDE SEQUENCE [LARGE SCALE GENOMIC DNA]</scope>
    <source>
        <strain evidence="3 4">NPDC050545</strain>
    </source>
</reference>
<keyword evidence="4" id="KW-1185">Reference proteome</keyword>
<evidence type="ECO:0000256" key="1">
    <source>
        <dbReference type="SAM" id="MobiDB-lite"/>
    </source>
</evidence>
<gene>
    <name evidence="3" type="ORF">ACIBG2_16555</name>
</gene>
<evidence type="ECO:0000313" key="4">
    <source>
        <dbReference type="Proteomes" id="UP001612741"/>
    </source>
</evidence>
<evidence type="ECO:0000313" key="3">
    <source>
        <dbReference type="EMBL" id="MFI6499001.1"/>
    </source>
</evidence>
<sequence>MIVVRTAHKQTDAALTEWKKTADLAFLSEVSSVPLQQTLRHQHAAFANFFAGRAHYPRYKTRNGRQSAHYTRSAFRVRDGELHLAKTCAPLKVAWSFDADLAALNPTMVIVSREADNRWYVTLCVEAGDPEPMPPTAREAGVDLGVKDFAVLSTGEKVANPRHLERKARNLARYQRRLARRQRGSANRRKARAKVARAHRKVRDARADFLHRTTTALVRDHDMIVIEDLNVDGMTRSAAGTMQAPGRDVRQKAGLNRSVRDAAFGELRRTRHDRDHNAAKNILAAGRAVARHAGDACGADVSRQGPSLPRSAVKQETPPVRAGIPSSSRGRSQHGIPT</sequence>
<evidence type="ECO:0000259" key="2">
    <source>
        <dbReference type="Pfam" id="PF01385"/>
    </source>
</evidence>